<dbReference type="CDD" id="cd00610">
    <property type="entry name" value="OAT_like"/>
    <property type="match status" value="1"/>
</dbReference>
<dbReference type="SUPFAM" id="SSF47336">
    <property type="entry name" value="ACP-like"/>
    <property type="match status" value="1"/>
</dbReference>
<dbReference type="SMART" id="SM01294">
    <property type="entry name" value="PKS_PP_betabranch"/>
    <property type="match status" value="1"/>
</dbReference>
<dbReference type="NCBIfam" id="TIGR04020">
    <property type="entry name" value="seco_metab_LLM"/>
    <property type="match status" value="1"/>
</dbReference>
<organism evidence="7 8">
    <name type="scientific">Streptomyces daqingensis</name>
    <dbReference type="NCBI Taxonomy" id="1472640"/>
    <lineage>
        <taxon>Bacteria</taxon>
        <taxon>Bacillati</taxon>
        <taxon>Actinomycetota</taxon>
        <taxon>Actinomycetes</taxon>
        <taxon>Kitasatosporales</taxon>
        <taxon>Streptomycetaceae</taxon>
        <taxon>Streptomyces</taxon>
    </lineage>
</organism>
<dbReference type="InterPro" id="IPR001242">
    <property type="entry name" value="Condensation_dom"/>
</dbReference>
<dbReference type="InterPro" id="IPR036661">
    <property type="entry name" value="Luciferase-like_sf"/>
</dbReference>
<evidence type="ECO:0000313" key="7">
    <source>
        <dbReference type="EMBL" id="GGO54692.1"/>
    </source>
</evidence>
<dbReference type="Pfam" id="PF00296">
    <property type="entry name" value="Bac_luciferase"/>
    <property type="match status" value="1"/>
</dbReference>
<dbReference type="SUPFAM" id="SSF53383">
    <property type="entry name" value="PLP-dependent transferases"/>
    <property type="match status" value="1"/>
</dbReference>
<evidence type="ECO:0000256" key="4">
    <source>
        <dbReference type="ARBA" id="ARBA00022898"/>
    </source>
</evidence>
<evidence type="ECO:0000256" key="2">
    <source>
        <dbReference type="ARBA" id="ARBA00022450"/>
    </source>
</evidence>
<dbReference type="SUPFAM" id="SSF56801">
    <property type="entry name" value="Acetyl-CoA synthetase-like"/>
    <property type="match status" value="1"/>
</dbReference>
<dbReference type="InterPro" id="IPR000873">
    <property type="entry name" value="AMP-dep_synth/lig_dom"/>
</dbReference>
<dbReference type="InterPro" id="IPR025110">
    <property type="entry name" value="AMP-bd_C"/>
</dbReference>
<dbReference type="InterPro" id="IPR020806">
    <property type="entry name" value="PKS_PP-bd"/>
</dbReference>
<reference evidence="8" key="1">
    <citation type="journal article" date="2019" name="Int. J. Syst. Evol. Microbiol.">
        <title>The Global Catalogue of Microorganisms (GCM) 10K type strain sequencing project: providing services to taxonomists for standard genome sequencing and annotation.</title>
        <authorList>
            <consortium name="The Broad Institute Genomics Platform"/>
            <consortium name="The Broad Institute Genome Sequencing Center for Infectious Disease"/>
            <person name="Wu L."/>
            <person name="Ma J."/>
        </authorList>
    </citation>
    <scope>NUCLEOTIDE SEQUENCE [LARGE SCALE GENOMIC DNA]</scope>
    <source>
        <strain evidence="8">CGMCC 4.7178</strain>
    </source>
</reference>
<dbReference type="Pfam" id="PF00668">
    <property type="entry name" value="Condensation"/>
    <property type="match status" value="1"/>
</dbReference>
<dbReference type="Gene3D" id="3.30.559.10">
    <property type="entry name" value="Chloramphenicol acetyltransferase-like domain"/>
    <property type="match status" value="1"/>
</dbReference>
<evidence type="ECO:0000256" key="3">
    <source>
        <dbReference type="ARBA" id="ARBA00022553"/>
    </source>
</evidence>
<feature type="region of interest" description="Disordered" evidence="5">
    <location>
        <begin position="1363"/>
        <end position="1384"/>
    </location>
</feature>
<comment type="caution">
    <text evidence="7">The sequence shown here is derived from an EMBL/GenBank/DDBJ whole genome shotgun (WGS) entry which is preliminary data.</text>
</comment>
<feature type="domain" description="Carrier" evidence="6">
    <location>
        <begin position="1898"/>
        <end position="1975"/>
    </location>
</feature>
<dbReference type="InterPro" id="IPR006162">
    <property type="entry name" value="Ppantetheine_attach_site"/>
</dbReference>
<feature type="region of interest" description="Disordered" evidence="5">
    <location>
        <begin position="1141"/>
        <end position="1160"/>
    </location>
</feature>
<evidence type="ECO:0000256" key="1">
    <source>
        <dbReference type="ARBA" id="ARBA00001957"/>
    </source>
</evidence>
<dbReference type="NCBIfam" id="TIGR01733">
    <property type="entry name" value="AA-adenyl-dom"/>
    <property type="match status" value="1"/>
</dbReference>
<dbReference type="InterPro" id="IPR009081">
    <property type="entry name" value="PP-bd_ACP"/>
</dbReference>
<dbReference type="Gene3D" id="3.20.20.30">
    <property type="entry name" value="Luciferase-like domain"/>
    <property type="match status" value="1"/>
</dbReference>
<dbReference type="PROSITE" id="PS00012">
    <property type="entry name" value="PHOSPHOPANTETHEINE"/>
    <property type="match status" value="1"/>
</dbReference>
<dbReference type="Proteomes" id="UP000631535">
    <property type="component" value="Unassembled WGS sequence"/>
</dbReference>
<evidence type="ECO:0000259" key="6">
    <source>
        <dbReference type="PROSITE" id="PS50075"/>
    </source>
</evidence>
<sequence length="2003" mass="215924">MSASGSPGLTQLTALAAKITDQIAQLKATEHARPEHTGPEHTGPEQAGPRPAPGSVPESRPAAGAGARVHGPRVTVSRDASMASAVPGSRGHVDELVERFTARTARSKALAGRYRPVLADSRATVGFRNSTKEMLYPLAARHAKGARLTDVDGNEYVDITMGFGTLLFGHEPDFLTEAVSGHLSRGLRLGPRSPETGEAAELLTAMTGLERAAFATSGTEANASAFRLARAATGRSKIVVFHGAYHGHADATLGRSVGKGSDRRTVPLSPGVPEGAMADLIVLDYGAPESLDTIAEHAHEIAAVAVEPVQSRNPSLRPVEFVRELRELTSRTGIVLLFDEMLTGLRPHPRGAQELYGVVPDLATYGKLLGGGFPVGAVAGRADLMDGVDGGQWQYGDDSYPERETTFFGGTYLQHPLAMTAACAVLRRLSEEDGEVQRSLNSRTEQLTDRLNRFFEDEEFPLRAVRYGSMFRFEHRADMELLYHHLVLRGVYVWEWRNFFLSTAHSDDDIAFVERAVAESLRELRGAGFFPRRRAGRAPARTSTVSPPQRPRAAPEVSLYFFGDYPEQESAADAYDTITEAARFADEQGFHALWLPERHFHSFGGVFPNPSVLAAALARETERIRINAGSVVLPLHDPLRVAEEWSVVDNLSRGRVGLGCASGWNAHDFAFFPERFGSHRESMYEQVADVRALWSGRGLRRRTGADEADLRIFPRPFQRELPMYTAIVGNPASYEKAGHHDLGVVTNLMGQSPEQLAENIALYRRARAERGLDPDAGRVAVLLHTYLADDHAKARATAYKPLFRYMRSSLSLFGQMTSSLGRRVDLASLSEDDLDAVFSRAYERYCDQRALIGSPQQCLPVVDALRAAGVDEVAALLDFGVPHRALLDGLPRLNALRQSLHGDGPQPGRETVEVRQPARRKSGSPPPVEPSGELSEGAPLSPGQRRIWILEQLLPGRSAYNEPAAIPLDGPLDTDALREALSRLTERHEVLRTVFRTQGSGEPMQYVMPHAAPELPVVDCPGSSEAAVVREALAEESERRFDLERGPLFHTRLLRLDEQRHVLVLSFHHIVVDGVSAGIVTRDLSALYRAARSGSRAELPELPYSYRDISRRQATDARTTGDDRDGDLAYWKETLSGELPVLDLPADRPRPPRPSARGRSLHRTLPPELVAGLRKSGRSARATLFMTLLSGYAAMLHEVSGQEDIVIGTPISDRPEGTHDMVGFFVNTLALRLDLGGTPTFRQLLERVRSTTLDAYDHSGTPFDSVVNAVAPPREDTSRTPVFQVMAEYESGPPFLLDLPDVTARPAAVGADKALVDLTVYFSVTGDGVECRFEYSTDLFDEATVAGFAARFERILRAAAADPSARPAAPRTGASAEGTARPVEDTTVHELFARQARRAPGRPAVSAADCSLSYGELDERAERLADSIRGLPVQDGPPVALWLPRSAGFVVAALAVLKAGRACLPLDPALGPQRVTDVLEDSGTRIVLTNGGAPALPPLPEGVTTLDTGAAAGSAGHGPASRTAASGGPSETCCLIYTSGSEGRPKGIELSHRGLVNLVQWHHSRFGAGPGTRGAVVCSQSFDASLLEIWPVLTAGGSLSVAGDDVRLDPRALSRWYAREGITFTMLPTALAEEVLALPPDQQPPLRHLVCGGEQLTRRPHTGAPYETVNIYGPSEVTVLATAHAVPAAPAGGGDGPIPIGYPIDNTRLDVLDAEGRPVPAGTVGELHVTGPGVALGYHSDPERTQERFVPTTGGVRYRTGDLVEARPDGALVFRGRADDQVKISGFRVEPAEPDRALRGLPGVRNAAVVARRDPLRGSRLVGYVVPEDAGRAADPSYPAGLERQLDARLPHYMVPREWAVLPELPLNVNGKLDRSALPPGTVPALAQPRTDGPATGASGPDVEATLRKLWADALGADTEHLADDVSFFSAGGDSLSAIRLVGRAGEEFGTDYPVVCFFEQPTLRAMTGYFTGSPGHDTEPDPDPDPDPGSGSGWDERVRGEV</sequence>
<dbReference type="CDD" id="cd05930">
    <property type="entry name" value="A_NRPS"/>
    <property type="match status" value="1"/>
</dbReference>
<feature type="compositionally biased region" description="Low complexity" evidence="5">
    <location>
        <begin position="1509"/>
        <end position="1521"/>
    </location>
</feature>
<dbReference type="InterPro" id="IPR015424">
    <property type="entry name" value="PyrdxlP-dep_Trfase"/>
</dbReference>
<dbReference type="EMBL" id="BMMP01000015">
    <property type="protein sequence ID" value="GGO54692.1"/>
    <property type="molecule type" value="Genomic_DNA"/>
</dbReference>
<evidence type="ECO:0000313" key="8">
    <source>
        <dbReference type="Proteomes" id="UP000631535"/>
    </source>
</evidence>
<name>A0ABQ2MN22_9ACTN</name>
<dbReference type="SMART" id="SM00823">
    <property type="entry name" value="PKS_PP"/>
    <property type="match status" value="1"/>
</dbReference>
<dbReference type="InterPro" id="IPR045851">
    <property type="entry name" value="AMP-bd_C_sf"/>
</dbReference>
<dbReference type="PANTHER" id="PTHR45527">
    <property type="entry name" value="NONRIBOSOMAL PEPTIDE SYNTHETASE"/>
    <property type="match status" value="1"/>
</dbReference>
<dbReference type="Gene3D" id="1.10.1200.10">
    <property type="entry name" value="ACP-like"/>
    <property type="match status" value="1"/>
</dbReference>
<dbReference type="InterPro" id="IPR020845">
    <property type="entry name" value="AMP-binding_CS"/>
</dbReference>
<feature type="region of interest" description="Disordered" evidence="5">
    <location>
        <begin position="1969"/>
        <end position="2003"/>
    </location>
</feature>
<dbReference type="InterPro" id="IPR024011">
    <property type="entry name" value="Biosynth_lucif-like_mOase_dom"/>
</dbReference>
<accession>A0ABQ2MN22</accession>
<feature type="region of interest" description="Disordered" evidence="5">
    <location>
        <begin position="1879"/>
        <end position="1900"/>
    </location>
</feature>
<keyword evidence="8" id="KW-1185">Reference proteome</keyword>
<dbReference type="Gene3D" id="3.90.1150.10">
    <property type="entry name" value="Aspartate Aminotransferase, domain 1"/>
    <property type="match status" value="1"/>
</dbReference>
<dbReference type="InterPro" id="IPR010071">
    <property type="entry name" value="AA_adenyl_dom"/>
</dbReference>
<dbReference type="Pfam" id="PF00202">
    <property type="entry name" value="Aminotran_3"/>
    <property type="match status" value="1"/>
</dbReference>
<proteinExistence type="predicted"/>
<protein>
    <recommendedName>
        <fullName evidence="6">Carrier domain-containing protein</fullName>
    </recommendedName>
</protein>
<dbReference type="Gene3D" id="3.30.300.30">
    <property type="match status" value="1"/>
</dbReference>
<dbReference type="InterPro" id="IPR005814">
    <property type="entry name" value="Aminotrans_3"/>
</dbReference>
<dbReference type="InterPro" id="IPR011251">
    <property type="entry name" value="Luciferase-like_dom"/>
</dbReference>
<dbReference type="Pfam" id="PF13193">
    <property type="entry name" value="AMP-binding_C"/>
    <property type="match status" value="1"/>
</dbReference>
<dbReference type="InterPro" id="IPR042099">
    <property type="entry name" value="ANL_N_sf"/>
</dbReference>
<dbReference type="PROSITE" id="PS50075">
    <property type="entry name" value="CARRIER"/>
    <property type="match status" value="1"/>
</dbReference>
<evidence type="ECO:0000256" key="5">
    <source>
        <dbReference type="SAM" id="MobiDB-lite"/>
    </source>
</evidence>
<dbReference type="PANTHER" id="PTHR45527:SF1">
    <property type="entry name" value="FATTY ACID SYNTHASE"/>
    <property type="match status" value="1"/>
</dbReference>
<gene>
    <name evidence="7" type="ORF">GCM10012287_44230</name>
</gene>
<dbReference type="Pfam" id="PF00501">
    <property type="entry name" value="AMP-binding"/>
    <property type="match status" value="1"/>
</dbReference>
<dbReference type="SUPFAM" id="SSF51679">
    <property type="entry name" value="Bacterial luciferase-like"/>
    <property type="match status" value="1"/>
</dbReference>
<comment type="cofactor">
    <cofactor evidence="1">
        <name>pantetheine 4'-phosphate</name>
        <dbReference type="ChEBI" id="CHEBI:47942"/>
    </cofactor>
</comment>
<dbReference type="RefSeq" id="WP_189038944.1">
    <property type="nucleotide sequence ID" value="NZ_BMMP01000015.1"/>
</dbReference>
<feature type="region of interest" description="Disordered" evidence="5">
    <location>
        <begin position="897"/>
        <end position="940"/>
    </location>
</feature>
<dbReference type="InterPro" id="IPR023213">
    <property type="entry name" value="CAT-like_dom_sf"/>
</dbReference>
<dbReference type="Pfam" id="PF00550">
    <property type="entry name" value="PP-binding"/>
    <property type="match status" value="1"/>
</dbReference>
<dbReference type="Gene3D" id="3.40.640.10">
    <property type="entry name" value="Type I PLP-dependent aspartate aminotransferase-like (Major domain)"/>
    <property type="match status" value="1"/>
</dbReference>
<dbReference type="CDD" id="cd19531">
    <property type="entry name" value="LCL_NRPS-like"/>
    <property type="match status" value="1"/>
</dbReference>
<feature type="region of interest" description="Disordered" evidence="5">
    <location>
        <begin position="1506"/>
        <end position="1529"/>
    </location>
</feature>
<dbReference type="Gene3D" id="3.40.50.12780">
    <property type="entry name" value="N-terminal domain of ligase-like"/>
    <property type="match status" value="1"/>
</dbReference>
<dbReference type="PROSITE" id="PS00455">
    <property type="entry name" value="AMP_BINDING"/>
    <property type="match status" value="1"/>
</dbReference>
<keyword evidence="4" id="KW-0663">Pyridoxal phosphate</keyword>
<dbReference type="InterPro" id="IPR015421">
    <property type="entry name" value="PyrdxlP-dep_Trfase_major"/>
</dbReference>
<feature type="compositionally biased region" description="Basic and acidic residues" evidence="5">
    <location>
        <begin position="28"/>
        <end position="43"/>
    </location>
</feature>
<dbReference type="InterPro" id="IPR015422">
    <property type="entry name" value="PyrdxlP-dep_Trfase_small"/>
</dbReference>
<feature type="region of interest" description="Disordered" evidence="5">
    <location>
        <begin position="24"/>
        <end position="90"/>
    </location>
</feature>
<keyword evidence="3" id="KW-0597">Phosphoprotein</keyword>
<dbReference type="InterPro" id="IPR036736">
    <property type="entry name" value="ACP-like_sf"/>
</dbReference>
<keyword evidence="2" id="KW-0596">Phosphopantetheine</keyword>
<dbReference type="Gene3D" id="3.30.559.30">
    <property type="entry name" value="Nonribosomal peptide synthetase, condensation domain"/>
    <property type="match status" value="1"/>
</dbReference>
<dbReference type="SUPFAM" id="SSF52777">
    <property type="entry name" value="CoA-dependent acyltransferases"/>
    <property type="match status" value="2"/>
</dbReference>